<dbReference type="PANTHER" id="PTHR30619:SF1">
    <property type="entry name" value="RECOMBINATION PROTEIN 2"/>
    <property type="match status" value="1"/>
</dbReference>
<dbReference type="NCBIfam" id="TIGR00360">
    <property type="entry name" value="ComEC_N-term"/>
    <property type="match status" value="1"/>
</dbReference>
<reference evidence="9 10" key="1">
    <citation type="submission" date="2016-05" db="EMBL/GenBank/DDBJ databases">
        <title>Single-cell genome of chain-forming Candidatus Thiomargarita nelsonii and comparison to other large sulfur-oxidizing bacteria.</title>
        <authorList>
            <person name="Winkel M."/>
            <person name="Salman V."/>
            <person name="Woyke T."/>
            <person name="Schulz-Vogt H."/>
            <person name="Richter M."/>
            <person name="Flood B."/>
            <person name="Bailey J."/>
            <person name="Amann R."/>
            <person name="Mussmann M."/>
        </authorList>
    </citation>
    <scope>NUCLEOTIDE SEQUENCE [LARGE SCALE GENOMIC DNA]</scope>
    <source>
        <strain evidence="9 10">THI036</strain>
    </source>
</reference>
<evidence type="ECO:0000313" key="10">
    <source>
        <dbReference type="Proteomes" id="UP000076962"/>
    </source>
</evidence>
<dbReference type="PATRIC" id="fig|1003181.4.peg.2422"/>
<evidence type="ECO:0000256" key="2">
    <source>
        <dbReference type="ARBA" id="ARBA00022475"/>
    </source>
</evidence>
<dbReference type="PANTHER" id="PTHR30619">
    <property type="entry name" value="DNA INTERNALIZATION/COMPETENCE PROTEIN COMEC/REC2"/>
    <property type="match status" value="1"/>
</dbReference>
<evidence type="ECO:0000256" key="1">
    <source>
        <dbReference type="ARBA" id="ARBA00004651"/>
    </source>
</evidence>
<keyword evidence="10" id="KW-1185">Reference proteome</keyword>
<feature type="transmembrane region" description="Helical" evidence="6">
    <location>
        <begin position="182"/>
        <end position="203"/>
    </location>
</feature>
<feature type="domain" description="ComEC/Rec2-related protein" evidence="7">
    <location>
        <begin position="162"/>
        <end position="346"/>
    </location>
</feature>
<protein>
    <submittedName>
        <fullName evidence="9">DNA internalization-related competence protein ComEC/Rec2</fullName>
    </submittedName>
</protein>
<evidence type="ECO:0000313" key="9">
    <source>
        <dbReference type="EMBL" id="OAD22449.1"/>
    </source>
</evidence>
<comment type="subcellular location">
    <subcellularLocation>
        <location evidence="1">Cell membrane</location>
        <topology evidence="1">Multi-pass membrane protein</topology>
    </subcellularLocation>
</comment>
<dbReference type="InterPro" id="IPR025405">
    <property type="entry name" value="DUF4131"/>
</dbReference>
<feature type="non-terminal residue" evidence="9">
    <location>
        <position position="347"/>
    </location>
</feature>
<feature type="domain" description="DUF4131" evidence="8">
    <location>
        <begin position="2"/>
        <end position="121"/>
    </location>
</feature>
<evidence type="ECO:0000259" key="7">
    <source>
        <dbReference type="Pfam" id="PF03772"/>
    </source>
</evidence>
<keyword evidence="2" id="KW-1003">Cell membrane</keyword>
<proteinExistence type="predicted"/>
<dbReference type="AlphaFoldDB" id="A0A176S3I1"/>
<keyword evidence="4 6" id="KW-1133">Transmembrane helix</keyword>
<evidence type="ECO:0000259" key="8">
    <source>
        <dbReference type="Pfam" id="PF13567"/>
    </source>
</evidence>
<dbReference type="Pfam" id="PF03772">
    <property type="entry name" value="Competence"/>
    <property type="match status" value="1"/>
</dbReference>
<evidence type="ECO:0000256" key="6">
    <source>
        <dbReference type="SAM" id="Phobius"/>
    </source>
</evidence>
<dbReference type="InterPro" id="IPR004477">
    <property type="entry name" value="ComEC_N"/>
</dbReference>
<keyword evidence="5 6" id="KW-0472">Membrane</keyword>
<feature type="transmembrane region" description="Helical" evidence="6">
    <location>
        <begin position="249"/>
        <end position="278"/>
    </location>
</feature>
<keyword evidence="3 6" id="KW-0812">Transmembrane</keyword>
<accession>A0A176S3I1</accession>
<gene>
    <name evidence="9" type="ORF">THIOM_001748</name>
</gene>
<evidence type="ECO:0000256" key="4">
    <source>
        <dbReference type="ARBA" id="ARBA00022989"/>
    </source>
</evidence>
<organism evidence="9 10">
    <name type="scientific">Candidatus Thiomargarita nelsonii</name>
    <dbReference type="NCBI Taxonomy" id="1003181"/>
    <lineage>
        <taxon>Bacteria</taxon>
        <taxon>Pseudomonadati</taxon>
        <taxon>Pseudomonadota</taxon>
        <taxon>Gammaproteobacteria</taxon>
        <taxon>Thiotrichales</taxon>
        <taxon>Thiotrichaceae</taxon>
        <taxon>Thiomargarita</taxon>
    </lineage>
</organism>
<feature type="transmembrane region" description="Helical" evidence="6">
    <location>
        <begin position="325"/>
        <end position="346"/>
    </location>
</feature>
<evidence type="ECO:0000256" key="5">
    <source>
        <dbReference type="ARBA" id="ARBA00023136"/>
    </source>
</evidence>
<sequence>MFALGLLWTVWRVDMILAQKLPKHLEGREITLNGQIIDLPEQHPCGWRFHFAPTPSKEWLNPGHLRLSWYGTPPQSLYPGQHWQLTVRLKQAHGMLNPWGFDYAKWLFQNRILATGYVRQKGEQRLLNKASPFNINNIRYHLAEEIKKTLEDLPTKGIILALALGTKQAIPQQQQKILQQTGTAHLIAISGLHIGFIAWLVFWIARRCYINKMALWLPSPIFAALLSFSAAFVYALLAGFSLPTQRALIMVAVVMSGIVFARKVAISHILALALLLVLIWDPLSVLSAGFWLSFGAITIIAYVFNGKREPKLSPLAKWGMGVWRIQWGLSLGMFPILLFIFGYVPLS</sequence>
<evidence type="ECO:0000256" key="3">
    <source>
        <dbReference type="ARBA" id="ARBA00022692"/>
    </source>
</evidence>
<dbReference type="GO" id="GO:0005886">
    <property type="term" value="C:plasma membrane"/>
    <property type="evidence" value="ECO:0007669"/>
    <property type="project" value="UniProtKB-SubCell"/>
</dbReference>
<feature type="transmembrane region" description="Helical" evidence="6">
    <location>
        <begin position="215"/>
        <end position="237"/>
    </location>
</feature>
<comment type="caution">
    <text evidence="9">The sequence shown here is derived from an EMBL/GenBank/DDBJ whole genome shotgun (WGS) entry which is preliminary data.</text>
</comment>
<dbReference type="Proteomes" id="UP000076962">
    <property type="component" value="Unassembled WGS sequence"/>
</dbReference>
<dbReference type="InterPro" id="IPR052159">
    <property type="entry name" value="Competence_DNA_uptake"/>
</dbReference>
<name>A0A176S3I1_9GAMM</name>
<feature type="transmembrane region" description="Helical" evidence="6">
    <location>
        <begin position="285"/>
        <end position="305"/>
    </location>
</feature>
<dbReference type="Pfam" id="PF13567">
    <property type="entry name" value="DUF4131"/>
    <property type="match status" value="1"/>
</dbReference>
<dbReference type="EMBL" id="LUTY01000940">
    <property type="protein sequence ID" value="OAD22449.1"/>
    <property type="molecule type" value="Genomic_DNA"/>
</dbReference>